<dbReference type="Gene3D" id="3.40.50.2000">
    <property type="entry name" value="Glycogen Phosphorylase B"/>
    <property type="match status" value="2"/>
</dbReference>
<evidence type="ECO:0000256" key="7">
    <source>
        <dbReference type="HAMAP-Rule" id="MF_00484"/>
    </source>
</evidence>
<evidence type="ECO:0000259" key="9">
    <source>
        <dbReference type="Pfam" id="PF08323"/>
    </source>
</evidence>
<dbReference type="EMBL" id="NVSR01000055">
    <property type="protein sequence ID" value="PCI27574.1"/>
    <property type="molecule type" value="Genomic_DNA"/>
</dbReference>
<dbReference type="Pfam" id="PF00534">
    <property type="entry name" value="Glycos_transf_1"/>
    <property type="match status" value="1"/>
</dbReference>
<evidence type="ECO:0000256" key="3">
    <source>
        <dbReference type="ARBA" id="ARBA00010281"/>
    </source>
</evidence>
<dbReference type="Proteomes" id="UP000218113">
    <property type="component" value="Unassembled WGS sequence"/>
</dbReference>
<evidence type="ECO:0000313" key="10">
    <source>
        <dbReference type="EMBL" id="PCI27574.1"/>
    </source>
</evidence>
<dbReference type="HAMAP" id="MF_00484">
    <property type="entry name" value="Glycogen_synth"/>
    <property type="match status" value="1"/>
</dbReference>
<dbReference type="Pfam" id="PF08323">
    <property type="entry name" value="Glyco_transf_5"/>
    <property type="match status" value="1"/>
</dbReference>
<comment type="caution">
    <text evidence="10">The sequence shown here is derived from an EMBL/GenBank/DDBJ whole genome shotgun (WGS) entry which is preliminary data.</text>
</comment>
<dbReference type="PANTHER" id="PTHR45825:SF11">
    <property type="entry name" value="ALPHA AMYLASE DOMAIN-CONTAINING PROTEIN"/>
    <property type="match status" value="1"/>
</dbReference>
<sequence>MNLLIVSSEAVPFVKTGGLGDVAGTLALELSRKGHQVTLILPYHREIKENFDNLKVVISPLSVPMGNTTMQCQVLELISPDNLRVLFIEYNDFFDRHPIYDDGDNEYPDNGTRFAFFSKACLDAILQLQIKPDIIHCNDWQTSLIPFFLKCWAWEQDFFRDTASLMSIHNLGYQGMVDIGLAPFIGLKEKQVRQDEFEALGGLNLLKGALFYADQVATVSPTYAREILSEPGGWGLSPYLQRRQNDIIGILNGIDLEEWNPATDPYLPQTYNRENLEGKRACKLKLQEYFKFPISMETPIFGIVGRMADQKGLDLLQGCLEEILGWELRLVILGSGDPKLEKFFQDLPKKYPTKVGTYVGFQSNLAHLIEAGSDFFIMPSLYEPCGLNQMYSMLYGTVPVVRATGGLNDTVQNFDPISHEGTGFVFQDYRAEALKDSIGWALDTWYNQPKAYKKLQKEGMGRDFSWDKAINEYEGAYKKAITRKRSW</sequence>
<name>A0A2A4T2E2_9DELT</name>
<evidence type="ECO:0000256" key="1">
    <source>
        <dbReference type="ARBA" id="ARBA00001478"/>
    </source>
</evidence>
<dbReference type="InterPro" id="IPR011835">
    <property type="entry name" value="GS/SS"/>
</dbReference>
<dbReference type="PANTHER" id="PTHR45825">
    <property type="entry name" value="GRANULE-BOUND STARCH SYNTHASE 1, CHLOROPLASTIC/AMYLOPLASTIC"/>
    <property type="match status" value="1"/>
</dbReference>
<keyword evidence="4 7" id="KW-0328">Glycosyltransferase</keyword>
<accession>A0A2A4T2E2</accession>
<comment type="catalytic activity">
    <reaction evidence="1 7">
        <text>[(1-&gt;4)-alpha-D-glucosyl](n) + ADP-alpha-D-glucose = [(1-&gt;4)-alpha-D-glucosyl](n+1) + ADP + H(+)</text>
        <dbReference type="Rhea" id="RHEA:18189"/>
        <dbReference type="Rhea" id="RHEA-COMP:9584"/>
        <dbReference type="Rhea" id="RHEA-COMP:9587"/>
        <dbReference type="ChEBI" id="CHEBI:15378"/>
        <dbReference type="ChEBI" id="CHEBI:15444"/>
        <dbReference type="ChEBI" id="CHEBI:57498"/>
        <dbReference type="ChEBI" id="CHEBI:456216"/>
        <dbReference type="EC" id="2.4.1.21"/>
    </reaction>
</comment>
<dbReference type="AlphaFoldDB" id="A0A2A4T2E2"/>
<comment type="similarity">
    <text evidence="3 7">Belongs to the glycosyltransferase 1 family. Bacterial/plant glycogen synthase subfamily.</text>
</comment>
<keyword evidence="6 7" id="KW-0320">Glycogen biosynthesis</keyword>
<feature type="domain" description="Glycosyl transferase family 1" evidence="8">
    <location>
        <begin position="290"/>
        <end position="454"/>
    </location>
</feature>
<comment type="pathway">
    <text evidence="7">Glycan biosynthesis; glycogen biosynthesis.</text>
</comment>
<dbReference type="SUPFAM" id="SSF53756">
    <property type="entry name" value="UDP-Glycosyltransferase/glycogen phosphorylase"/>
    <property type="match status" value="1"/>
</dbReference>
<feature type="binding site" evidence="7">
    <location>
        <position position="15"/>
    </location>
    <ligand>
        <name>ADP-alpha-D-glucose</name>
        <dbReference type="ChEBI" id="CHEBI:57498"/>
    </ligand>
</feature>
<evidence type="ECO:0000256" key="4">
    <source>
        <dbReference type="ARBA" id="ARBA00022676"/>
    </source>
</evidence>
<dbReference type="GO" id="GO:0004373">
    <property type="term" value="F:alpha-1,4-glucan glucosyltransferase (UDP-glucose donor) activity"/>
    <property type="evidence" value="ECO:0007669"/>
    <property type="project" value="InterPro"/>
</dbReference>
<dbReference type="InterPro" id="IPR013534">
    <property type="entry name" value="Starch_synth_cat_dom"/>
</dbReference>
<feature type="domain" description="Starch synthase catalytic" evidence="9">
    <location>
        <begin position="3"/>
        <end position="241"/>
    </location>
</feature>
<dbReference type="UniPathway" id="UPA00164"/>
<dbReference type="NCBIfam" id="TIGR02095">
    <property type="entry name" value="glgA"/>
    <property type="match status" value="1"/>
</dbReference>
<evidence type="ECO:0000313" key="11">
    <source>
        <dbReference type="Proteomes" id="UP000218113"/>
    </source>
</evidence>
<dbReference type="GO" id="GO:0005978">
    <property type="term" value="P:glycogen biosynthetic process"/>
    <property type="evidence" value="ECO:0007669"/>
    <property type="project" value="UniProtKB-UniRule"/>
</dbReference>
<evidence type="ECO:0000256" key="6">
    <source>
        <dbReference type="ARBA" id="ARBA00023056"/>
    </source>
</evidence>
<keyword evidence="5 7" id="KW-0808">Transferase</keyword>
<evidence type="ECO:0000256" key="5">
    <source>
        <dbReference type="ARBA" id="ARBA00022679"/>
    </source>
</evidence>
<dbReference type="GO" id="GO:0009011">
    <property type="term" value="F:alpha-1,4-glucan glucosyltransferase (ADP-glucose donor) activity"/>
    <property type="evidence" value="ECO:0007669"/>
    <property type="project" value="UniProtKB-UniRule"/>
</dbReference>
<evidence type="ECO:0000256" key="2">
    <source>
        <dbReference type="ARBA" id="ARBA00002764"/>
    </source>
</evidence>
<organism evidence="10 11">
    <name type="scientific">SAR324 cluster bacterium</name>
    <dbReference type="NCBI Taxonomy" id="2024889"/>
    <lineage>
        <taxon>Bacteria</taxon>
        <taxon>Deltaproteobacteria</taxon>
        <taxon>SAR324 cluster</taxon>
    </lineage>
</organism>
<reference evidence="11" key="1">
    <citation type="submission" date="2017-08" db="EMBL/GenBank/DDBJ databases">
        <title>A dynamic microbial community with high functional redundancy inhabits the cold, oxic subseafloor aquifer.</title>
        <authorList>
            <person name="Tully B.J."/>
            <person name="Wheat C.G."/>
            <person name="Glazer B.T."/>
            <person name="Huber J.A."/>
        </authorList>
    </citation>
    <scope>NUCLEOTIDE SEQUENCE [LARGE SCALE GENOMIC DNA]</scope>
</reference>
<dbReference type="EC" id="2.4.1.21" evidence="7"/>
<comment type="function">
    <text evidence="2 7">Synthesizes alpha-1,4-glucan chains using ADP-glucose.</text>
</comment>
<proteinExistence type="inferred from homology"/>
<gene>
    <name evidence="7" type="primary">glgA</name>
    <name evidence="10" type="ORF">COB67_08260</name>
</gene>
<dbReference type="InterPro" id="IPR001296">
    <property type="entry name" value="Glyco_trans_1"/>
</dbReference>
<dbReference type="CDD" id="cd03791">
    <property type="entry name" value="GT5_Glycogen_synthase_DULL1-like"/>
    <property type="match status" value="1"/>
</dbReference>
<evidence type="ECO:0000259" key="8">
    <source>
        <dbReference type="Pfam" id="PF00534"/>
    </source>
</evidence>
<protein>
    <recommendedName>
        <fullName evidence="7">Glycogen synthase</fullName>
        <ecNumber evidence="7">2.4.1.21</ecNumber>
    </recommendedName>
    <alternativeName>
        <fullName evidence="7">Starch [bacterial glycogen] synthase</fullName>
    </alternativeName>
</protein>